<dbReference type="SUPFAM" id="SSF103025">
    <property type="entry name" value="Folate-binding domain"/>
    <property type="match status" value="1"/>
</dbReference>
<dbReference type="Proteomes" id="UP000176938">
    <property type="component" value="Unassembled WGS sequence"/>
</dbReference>
<reference evidence="10 11" key="1">
    <citation type="journal article" date="2016" name="Nat. Commun.">
        <title>Thousands of microbial genomes shed light on interconnected biogeochemical processes in an aquifer system.</title>
        <authorList>
            <person name="Anantharaman K."/>
            <person name="Brown C.T."/>
            <person name="Hug L.A."/>
            <person name="Sharon I."/>
            <person name="Castelle C.J."/>
            <person name="Probst A.J."/>
            <person name="Thomas B.C."/>
            <person name="Singh A."/>
            <person name="Wilkins M.J."/>
            <person name="Karaoz U."/>
            <person name="Brodie E.L."/>
            <person name="Williams K.H."/>
            <person name="Hubbard S.S."/>
            <person name="Banfield J.F."/>
        </authorList>
    </citation>
    <scope>NUCLEOTIDE SEQUENCE [LARGE SCALE GENOMIC DNA]</scope>
</reference>
<dbReference type="EMBL" id="METP01000012">
    <property type="protein sequence ID" value="OGC06998.1"/>
    <property type="molecule type" value="Genomic_DNA"/>
</dbReference>
<dbReference type="GO" id="GO:0005960">
    <property type="term" value="C:glycine cleavage complex"/>
    <property type="evidence" value="ECO:0007669"/>
    <property type="project" value="InterPro"/>
</dbReference>
<dbReference type="SUPFAM" id="SSF101790">
    <property type="entry name" value="Aminomethyltransferase beta-barrel domain"/>
    <property type="match status" value="1"/>
</dbReference>
<evidence type="ECO:0000313" key="11">
    <source>
        <dbReference type="Proteomes" id="UP000176938"/>
    </source>
</evidence>
<dbReference type="InterPro" id="IPR006222">
    <property type="entry name" value="GCVT_N"/>
</dbReference>
<evidence type="ECO:0000313" key="10">
    <source>
        <dbReference type="EMBL" id="OGC06998.1"/>
    </source>
</evidence>
<dbReference type="AlphaFoldDB" id="A0A1F4RFS2"/>
<evidence type="ECO:0000256" key="2">
    <source>
        <dbReference type="ARBA" id="ARBA00012616"/>
    </source>
</evidence>
<dbReference type="FunFam" id="3.30.70.1400:FF:000001">
    <property type="entry name" value="Aminomethyltransferase"/>
    <property type="match status" value="1"/>
</dbReference>
<evidence type="ECO:0000256" key="3">
    <source>
        <dbReference type="ARBA" id="ARBA00022576"/>
    </source>
</evidence>
<name>A0A1F4RFS2_UNCSA</name>
<feature type="binding site" evidence="7">
    <location>
        <position position="166"/>
    </location>
    <ligand>
        <name>substrate</name>
    </ligand>
</feature>
<dbReference type="InterPro" id="IPR013977">
    <property type="entry name" value="GcvT_C"/>
</dbReference>
<dbReference type="FunFam" id="4.10.1250.10:FF:000001">
    <property type="entry name" value="Aminomethyltransferase"/>
    <property type="match status" value="1"/>
</dbReference>
<sequence length="321" mass="35239">MPVSYSGIIEEHNTVRNSVGIFDIGHMGLVKIEGGEALALIQKLTTNDAAKLAINQCQYSVLCNEKGGTIDDILVYRCPMAYLIICNAGNTDKDLAWFKTQGKNFKSVSVGLYENYSMISIQGPEVEKIVGKTLSVDLSRLEHNHTLWWRDIIISRTGYTGEDGLELLVAKTEIVKIWTMFIEAGVKPCGLGARDTLRLEAGLPLYGHEYDEEASPVEAGYSWAVKFNKGDFIGKAALQNQPKKKLVGLEFDGRAIPRAGNLVYGIGNAELIGKVTSGTFSPTLKRPIALAFVKLDATGIYVDIRGQKISAKIVAKTFYKR</sequence>
<comment type="caution">
    <text evidence="10">The sequence shown here is derived from an EMBL/GenBank/DDBJ whole genome shotgun (WGS) entry which is preliminary data.</text>
</comment>
<dbReference type="NCBIfam" id="TIGR00528">
    <property type="entry name" value="gcvT"/>
    <property type="match status" value="1"/>
</dbReference>
<dbReference type="Gene3D" id="4.10.1250.10">
    <property type="entry name" value="Aminomethyltransferase fragment"/>
    <property type="match status" value="1"/>
</dbReference>
<evidence type="ECO:0000259" key="9">
    <source>
        <dbReference type="Pfam" id="PF08669"/>
    </source>
</evidence>
<evidence type="ECO:0000256" key="6">
    <source>
        <dbReference type="ARBA" id="ARBA00047665"/>
    </source>
</evidence>
<dbReference type="InterPro" id="IPR027266">
    <property type="entry name" value="TrmE/GcvT-like"/>
</dbReference>
<dbReference type="GO" id="GO:0004047">
    <property type="term" value="F:aminomethyltransferase activity"/>
    <property type="evidence" value="ECO:0007669"/>
    <property type="project" value="UniProtKB-EC"/>
</dbReference>
<evidence type="ECO:0000256" key="7">
    <source>
        <dbReference type="PIRSR" id="PIRSR006487-1"/>
    </source>
</evidence>
<dbReference type="EC" id="2.1.2.10" evidence="2"/>
<dbReference type="NCBIfam" id="NF001567">
    <property type="entry name" value="PRK00389.1"/>
    <property type="match status" value="1"/>
</dbReference>
<keyword evidence="3" id="KW-0032">Aminotransferase</keyword>
<dbReference type="InterPro" id="IPR028896">
    <property type="entry name" value="GcvT/YgfZ/DmdA"/>
</dbReference>
<accession>A0A1F4RFS2</accession>
<dbReference type="Gene3D" id="2.40.30.110">
    <property type="entry name" value="Aminomethyltransferase beta-barrel domains"/>
    <property type="match status" value="1"/>
</dbReference>
<gene>
    <name evidence="10" type="ORF">A3H38_00515</name>
</gene>
<dbReference type="Pfam" id="PF01571">
    <property type="entry name" value="GCV_T"/>
    <property type="match status" value="1"/>
</dbReference>
<feature type="domain" description="GCVT N-terminal" evidence="8">
    <location>
        <begin position="1"/>
        <end position="229"/>
    </location>
</feature>
<evidence type="ECO:0000256" key="4">
    <source>
        <dbReference type="ARBA" id="ARBA00022679"/>
    </source>
</evidence>
<dbReference type="GO" id="GO:0006546">
    <property type="term" value="P:glycine catabolic process"/>
    <property type="evidence" value="ECO:0007669"/>
    <property type="project" value="InterPro"/>
</dbReference>
<evidence type="ECO:0000256" key="1">
    <source>
        <dbReference type="ARBA" id="ARBA00008609"/>
    </source>
</evidence>
<dbReference type="GO" id="GO:0005829">
    <property type="term" value="C:cytosol"/>
    <property type="evidence" value="ECO:0007669"/>
    <property type="project" value="TreeGrafter"/>
</dbReference>
<protein>
    <recommendedName>
        <fullName evidence="2">aminomethyltransferase</fullName>
        <ecNumber evidence="2">2.1.2.10</ecNumber>
    </recommendedName>
    <alternativeName>
        <fullName evidence="5">Glycine cleavage system T protein</fullName>
    </alternativeName>
</protein>
<dbReference type="Pfam" id="PF08669">
    <property type="entry name" value="GCV_T_C"/>
    <property type="match status" value="1"/>
</dbReference>
<comment type="catalytic activity">
    <reaction evidence="6">
        <text>N(6)-[(R)-S(8)-aminomethyldihydrolipoyl]-L-lysyl-[protein] + (6S)-5,6,7,8-tetrahydrofolate = N(6)-[(R)-dihydrolipoyl]-L-lysyl-[protein] + (6R)-5,10-methylene-5,6,7,8-tetrahydrofolate + NH4(+)</text>
        <dbReference type="Rhea" id="RHEA:16945"/>
        <dbReference type="Rhea" id="RHEA-COMP:10475"/>
        <dbReference type="Rhea" id="RHEA-COMP:10492"/>
        <dbReference type="ChEBI" id="CHEBI:15636"/>
        <dbReference type="ChEBI" id="CHEBI:28938"/>
        <dbReference type="ChEBI" id="CHEBI:57453"/>
        <dbReference type="ChEBI" id="CHEBI:83100"/>
        <dbReference type="ChEBI" id="CHEBI:83143"/>
        <dbReference type="EC" id="2.1.2.10"/>
    </reaction>
</comment>
<evidence type="ECO:0000256" key="5">
    <source>
        <dbReference type="ARBA" id="ARBA00031395"/>
    </source>
</evidence>
<dbReference type="InterPro" id="IPR006223">
    <property type="entry name" value="GcvT"/>
</dbReference>
<keyword evidence="4" id="KW-0808">Transferase</keyword>
<dbReference type="PANTHER" id="PTHR43757:SF2">
    <property type="entry name" value="AMINOMETHYLTRANSFERASE, MITOCHONDRIAL"/>
    <property type="match status" value="1"/>
</dbReference>
<dbReference type="GO" id="GO:0008483">
    <property type="term" value="F:transaminase activity"/>
    <property type="evidence" value="ECO:0007669"/>
    <property type="project" value="UniProtKB-KW"/>
</dbReference>
<dbReference type="Gene3D" id="3.30.70.1400">
    <property type="entry name" value="Aminomethyltransferase beta-barrel domains"/>
    <property type="match status" value="1"/>
</dbReference>
<proteinExistence type="inferred from homology"/>
<organism evidence="10 11">
    <name type="scientific">candidate division WOR-1 bacterium RIFCSPLOWO2_02_FULL_46_20</name>
    <dbReference type="NCBI Taxonomy" id="1802567"/>
    <lineage>
        <taxon>Bacteria</taxon>
        <taxon>Bacillati</taxon>
        <taxon>Saganbacteria</taxon>
    </lineage>
</organism>
<dbReference type="PIRSF" id="PIRSF006487">
    <property type="entry name" value="GcvT"/>
    <property type="match status" value="1"/>
</dbReference>
<dbReference type="Gene3D" id="3.30.1360.120">
    <property type="entry name" value="Probable tRNA modification gtpase trme, domain 1"/>
    <property type="match status" value="1"/>
</dbReference>
<dbReference type="PANTHER" id="PTHR43757">
    <property type="entry name" value="AMINOMETHYLTRANSFERASE"/>
    <property type="match status" value="1"/>
</dbReference>
<feature type="domain" description="Aminomethyltransferase C-terminal" evidence="9">
    <location>
        <begin position="244"/>
        <end position="320"/>
    </location>
</feature>
<comment type="similarity">
    <text evidence="1">Belongs to the GcvT family.</text>
</comment>
<dbReference type="InterPro" id="IPR029043">
    <property type="entry name" value="GcvT/YgfZ_C"/>
</dbReference>
<evidence type="ECO:0000259" key="8">
    <source>
        <dbReference type="Pfam" id="PF01571"/>
    </source>
</evidence>